<evidence type="ECO:0000313" key="1">
    <source>
        <dbReference type="EMBL" id="KKM90151.1"/>
    </source>
</evidence>
<comment type="caution">
    <text evidence="1">The sequence shown here is derived from an EMBL/GenBank/DDBJ whole genome shotgun (WGS) entry which is preliminary data.</text>
</comment>
<accession>A0A0F9LSW8</accession>
<protein>
    <submittedName>
        <fullName evidence="1">Uncharacterized protein</fullName>
    </submittedName>
</protein>
<organism evidence="1">
    <name type="scientific">marine sediment metagenome</name>
    <dbReference type="NCBI Taxonomy" id="412755"/>
    <lineage>
        <taxon>unclassified sequences</taxon>
        <taxon>metagenomes</taxon>
        <taxon>ecological metagenomes</taxon>
    </lineage>
</organism>
<gene>
    <name evidence="1" type="ORF">LCGC14_1241490</name>
</gene>
<sequence>MKNKVERLEIKIVDTMKRLRNSPIGKKEYYSVKLERYFKHYKNLTGDDYRVG</sequence>
<reference evidence="1" key="1">
    <citation type="journal article" date="2015" name="Nature">
        <title>Complex archaea that bridge the gap between prokaryotes and eukaryotes.</title>
        <authorList>
            <person name="Spang A."/>
            <person name="Saw J.H."/>
            <person name="Jorgensen S.L."/>
            <person name="Zaremba-Niedzwiedzka K."/>
            <person name="Martijn J."/>
            <person name="Lind A.E."/>
            <person name="van Eijk R."/>
            <person name="Schleper C."/>
            <person name="Guy L."/>
            <person name="Ettema T.J."/>
        </authorList>
    </citation>
    <scope>NUCLEOTIDE SEQUENCE</scope>
</reference>
<name>A0A0F9LSW8_9ZZZZ</name>
<dbReference type="EMBL" id="LAZR01006712">
    <property type="protein sequence ID" value="KKM90151.1"/>
    <property type="molecule type" value="Genomic_DNA"/>
</dbReference>
<proteinExistence type="predicted"/>
<dbReference type="AlphaFoldDB" id="A0A0F9LSW8"/>